<dbReference type="Pfam" id="PF13621">
    <property type="entry name" value="Cupin_8"/>
    <property type="match status" value="1"/>
</dbReference>
<dbReference type="Gene3D" id="2.60.120.650">
    <property type="entry name" value="Cupin"/>
    <property type="match status" value="1"/>
</dbReference>
<dbReference type="SUPFAM" id="SSF51197">
    <property type="entry name" value="Clavaminate synthase-like"/>
    <property type="match status" value="1"/>
</dbReference>
<dbReference type="InterPro" id="IPR041667">
    <property type="entry name" value="Cupin_8"/>
</dbReference>
<dbReference type="EMBL" id="ML978715">
    <property type="protein sequence ID" value="KAF2088756.1"/>
    <property type="molecule type" value="Genomic_DNA"/>
</dbReference>
<evidence type="ECO:0000313" key="2">
    <source>
        <dbReference type="EMBL" id="KAF2088756.1"/>
    </source>
</evidence>
<dbReference type="Proteomes" id="UP000799776">
    <property type="component" value="Unassembled WGS sequence"/>
</dbReference>
<feature type="domain" description="JmjC" evidence="1">
    <location>
        <begin position="10"/>
        <end position="161"/>
    </location>
</feature>
<proteinExistence type="predicted"/>
<protein>
    <submittedName>
        <fullName evidence="2">Clavaminate synthase-like protein</fullName>
    </submittedName>
</protein>
<dbReference type="PANTHER" id="PTHR12461:SF105">
    <property type="entry name" value="HYPOXIA-INDUCIBLE FACTOR 1-ALPHA INHIBITOR"/>
    <property type="match status" value="1"/>
</dbReference>
<reference evidence="2" key="1">
    <citation type="journal article" date="2020" name="Stud. Mycol.">
        <title>101 Dothideomycetes genomes: a test case for predicting lifestyles and emergence of pathogens.</title>
        <authorList>
            <person name="Haridas S."/>
            <person name="Albert R."/>
            <person name="Binder M."/>
            <person name="Bloem J."/>
            <person name="Labutti K."/>
            <person name="Salamov A."/>
            <person name="Andreopoulos B."/>
            <person name="Baker S."/>
            <person name="Barry K."/>
            <person name="Bills G."/>
            <person name="Bluhm B."/>
            <person name="Cannon C."/>
            <person name="Castanera R."/>
            <person name="Culley D."/>
            <person name="Daum C."/>
            <person name="Ezra D."/>
            <person name="Gonzalez J."/>
            <person name="Henrissat B."/>
            <person name="Kuo A."/>
            <person name="Liang C."/>
            <person name="Lipzen A."/>
            <person name="Lutzoni F."/>
            <person name="Magnuson J."/>
            <person name="Mondo S."/>
            <person name="Nolan M."/>
            <person name="Ohm R."/>
            <person name="Pangilinan J."/>
            <person name="Park H.-J."/>
            <person name="Ramirez L."/>
            <person name="Alfaro M."/>
            <person name="Sun H."/>
            <person name="Tritt A."/>
            <person name="Yoshinaga Y."/>
            <person name="Zwiers L.-H."/>
            <person name="Turgeon B."/>
            <person name="Goodwin S."/>
            <person name="Spatafora J."/>
            <person name="Crous P."/>
            <person name="Grigoriev I."/>
        </authorList>
    </citation>
    <scope>NUCLEOTIDE SEQUENCE</scope>
    <source>
        <strain evidence="2">CBS 121410</strain>
    </source>
</reference>
<name>A0A6A5YB87_9PEZI</name>
<dbReference type="PANTHER" id="PTHR12461">
    <property type="entry name" value="HYPOXIA-INDUCIBLE FACTOR 1 ALPHA INHIBITOR-RELATED"/>
    <property type="match status" value="1"/>
</dbReference>
<evidence type="ECO:0000259" key="1">
    <source>
        <dbReference type="PROSITE" id="PS51184"/>
    </source>
</evidence>
<dbReference type="AlphaFoldDB" id="A0A6A5YB87"/>
<feature type="non-terminal residue" evidence="2">
    <location>
        <position position="1"/>
    </location>
</feature>
<dbReference type="InterPro" id="IPR003347">
    <property type="entry name" value="JmjC_dom"/>
</dbReference>
<keyword evidence="3" id="KW-1185">Reference proteome</keyword>
<dbReference type="OrthoDB" id="263283at2759"/>
<dbReference type="PROSITE" id="PS51184">
    <property type="entry name" value="JMJC"/>
    <property type="match status" value="1"/>
</dbReference>
<sequence length="161" mass="18074">ASLYLAQCSITDLPVELQRDLPMPAMLEDVDIYQSSVWVGVAPTNTPLHRDPHPNLFVQMAGQKRVRLFEPDVGLSMFQRVRALVGNTFGMDGRIRGEEMMVGEEKEELEKVVWGAWEDSTPGQEVLLPEGSGLIIPQGWWHSVKGVEGGKVNASVNWWFR</sequence>
<evidence type="ECO:0000313" key="3">
    <source>
        <dbReference type="Proteomes" id="UP000799776"/>
    </source>
</evidence>
<organism evidence="2 3">
    <name type="scientific">Saccharata proteae CBS 121410</name>
    <dbReference type="NCBI Taxonomy" id="1314787"/>
    <lineage>
        <taxon>Eukaryota</taxon>
        <taxon>Fungi</taxon>
        <taxon>Dikarya</taxon>
        <taxon>Ascomycota</taxon>
        <taxon>Pezizomycotina</taxon>
        <taxon>Dothideomycetes</taxon>
        <taxon>Dothideomycetes incertae sedis</taxon>
        <taxon>Botryosphaeriales</taxon>
        <taxon>Saccharataceae</taxon>
        <taxon>Saccharata</taxon>
    </lineage>
</organism>
<gene>
    <name evidence="2" type="ORF">K490DRAFT_10434</name>
</gene>
<accession>A0A6A5YB87</accession>
<feature type="non-terminal residue" evidence="2">
    <location>
        <position position="161"/>
    </location>
</feature>